<dbReference type="PANTHER" id="PTHR46865:SF2">
    <property type="entry name" value="MONOOXYGENASE"/>
    <property type="match status" value="1"/>
</dbReference>
<dbReference type="SUPFAM" id="SSF51905">
    <property type="entry name" value="FAD/NAD(P)-binding domain"/>
    <property type="match status" value="1"/>
</dbReference>
<dbReference type="AlphaFoldDB" id="A0A4Q7X9K9"/>
<comment type="caution">
    <text evidence="2">The sequence shown here is derived from an EMBL/GenBank/DDBJ whole genome shotgun (WGS) entry which is preliminary data.</text>
</comment>
<organism evidence="2 3">
    <name type="scientific">Kribbella rubisoli</name>
    <dbReference type="NCBI Taxonomy" id="3075929"/>
    <lineage>
        <taxon>Bacteria</taxon>
        <taxon>Bacillati</taxon>
        <taxon>Actinomycetota</taxon>
        <taxon>Actinomycetes</taxon>
        <taxon>Propionibacteriales</taxon>
        <taxon>Kribbellaceae</taxon>
        <taxon>Kribbella</taxon>
    </lineage>
</organism>
<evidence type="ECO:0000259" key="1">
    <source>
        <dbReference type="Pfam" id="PF01494"/>
    </source>
</evidence>
<protein>
    <submittedName>
        <fullName evidence="2">2-polyprenyl-6-methoxyphenol hydroxylase-like FAD-dependent oxidoreductase</fullName>
    </submittedName>
</protein>
<proteinExistence type="predicted"/>
<dbReference type="PRINTS" id="PR00420">
    <property type="entry name" value="RNGMNOXGNASE"/>
</dbReference>
<sequence>MKSVLISGGGIAGPALAFWLRRFGFAPTVVEIAPGPRPGGQTVDLRGVSRIVAERMGVMAAVAERKMHERGLEYVRADGTRSAVMHAELLDGAGPVAEIEILRGDLAAILTEATAGVEYVYGDSITELRQDATGVDVTFASGIGRRFDLVVGADGVHSRVRRLAFGAEEEFVQHLGGYTSYFTVETPEPLDHWFKVYTAPRGRWVGLRPDHDPQYAKALLSFRSPVISYDRRDLAAQKRLVREQYVGLGWHTSKILEQLDTADDFYLDSTSRVVVPEWSRGRITLVGDAGYCGSPMAGHGTALSLVGAYVLAGELAAVDGDHARAFPAYQARMQAYVDQRMELPPGGIKMAMPMSSFGIRYRDLVLRMMTSKLMAGALTKMTIAKPDAIELPEYSVERGDPLRVATEQAE</sequence>
<accession>A0A4Q7X9K9</accession>
<name>A0A4Q7X9K9_9ACTN</name>
<dbReference type="GO" id="GO:0071949">
    <property type="term" value="F:FAD binding"/>
    <property type="evidence" value="ECO:0007669"/>
    <property type="project" value="InterPro"/>
</dbReference>
<dbReference type="InterPro" id="IPR036188">
    <property type="entry name" value="FAD/NAD-bd_sf"/>
</dbReference>
<dbReference type="InterPro" id="IPR002938">
    <property type="entry name" value="FAD-bd"/>
</dbReference>
<evidence type="ECO:0000313" key="3">
    <source>
        <dbReference type="Proteomes" id="UP000292027"/>
    </source>
</evidence>
<dbReference type="OrthoDB" id="3212532at2"/>
<dbReference type="InterPro" id="IPR051704">
    <property type="entry name" value="FAD_aromatic-hydroxylase"/>
</dbReference>
<evidence type="ECO:0000313" key="2">
    <source>
        <dbReference type="EMBL" id="RZU19219.1"/>
    </source>
</evidence>
<keyword evidence="3" id="KW-1185">Reference proteome</keyword>
<dbReference type="Gene3D" id="3.30.9.10">
    <property type="entry name" value="D-Amino Acid Oxidase, subunit A, domain 2"/>
    <property type="match status" value="1"/>
</dbReference>
<reference evidence="2 3" key="1">
    <citation type="journal article" date="2015" name="Stand. Genomic Sci.">
        <title>Genomic Encyclopedia of Bacterial and Archaeal Type Strains, Phase III: the genomes of soil and plant-associated and newly described type strains.</title>
        <authorList>
            <person name="Whitman W.B."/>
            <person name="Woyke T."/>
            <person name="Klenk H.P."/>
            <person name="Zhou Y."/>
            <person name="Lilburn T.G."/>
            <person name="Beck B.J."/>
            <person name="De Vos P."/>
            <person name="Vandamme P."/>
            <person name="Eisen J.A."/>
            <person name="Garrity G."/>
            <person name="Hugenholtz P."/>
            <person name="Kyrpides N.C."/>
        </authorList>
    </citation>
    <scope>NUCLEOTIDE SEQUENCE [LARGE SCALE GENOMIC DNA]</scope>
    <source>
        <strain evidence="2 3">VKM Ac-2540</strain>
    </source>
</reference>
<dbReference type="Gene3D" id="3.50.50.60">
    <property type="entry name" value="FAD/NAD(P)-binding domain"/>
    <property type="match status" value="1"/>
</dbReference>
<feature type="domain" description="FAD-binding" evidence="1">
    <location>
        <begin position="3"/>
        <end position="324"/>
    </location>
</feature>
<dbReference type="Proteomes" id="UP000292027">
    <property type="component" value="Unassembled WGS sequence"/>
</dbReference>
<gene>
    <name evidence="2" type="ORF">EV645_1430</name>
</gene>
<dbReference type="Pfam" id="PF01494">
    <property type="entry name" value="FAD_binding_3"/>
    <property type="match status" value="1"/>
</dbReference>
<dbReference type="EMBL" id="SHKR01000011">
    <property type="protein sequence ID" value="RZU19219.1"/>
    <property type="molecule type" value="Genomic_DNA"/>
</dbReference>
<dbReference type="PANTHER" id="PTHR46865">
    <property type="entry name" value="OXIDOREDUCTASE-RELATED"/>
    <property type="match status" value="1"/>
</dbReference>
<dbReference type="RefSeq" id="WP_130440915.1">
    <property type="nucleotide sequence ID" value="NZ_SHKR01000011.1"/>
</dbReference>